<evidence type="ECO:0000313" key="3">
    <source>
        <dbReference type="Proteomes" id="UP000272942"/>
    </source>
</evidence>
<dbReference type="OrthoDB" id="10647226at2759"/>
<name>A0A183BBW5_9TREM</name>
<sequence>MTIIVFLSYFSVQSDPPRRQSSPAYSVPFPRLVSGEARTSGLVNSFNKMNLRARGPSGNGNVPETHSRSLLGTAHPMSALEPIPQGQELSVHTHLTATHSATLSPGMI</sequence>
<evidence type="ECO:0000256" key="1">
    <source>
        <dbReference type="SAM" id="MobiDB-lite"/>
    </source>
</evidence>
<accession>A0A183BBW5</accession>
<protein>
    <submittedName>
        <fullName evidence="4">Secreted protein</fullName>
    </submittedName>
</protein>
<feature type="region of interest" description="Disordered" evidence="1">
    <location>
        <begin position="49"/>
        <end position="72"/>
    </location>
</feature>
<feature type="compositionally biased region" description="Polar residues" evidence="1">
    <location>
        <begin position="59"/>
        <end position="70"/>
    </location>
</feature>
<dbReference type="AlphaFoldDB" id="A0A183BBW5"/>
<dbReference type="WBParaSite" id="ECPE_0001674301-mRNA-1">
    <property type="protein sequence ID" value="ECPE_0001674301-mRNA-1"/>
    <property type="gene ID" value="ECPE_0001674301"/>
</dbReference>
<evidence type="ECO:0000313" key="4">
    <source>
        <dbReference type="WBParaSite" id="ECPE_0001674301-mRNA-1"/>
    </source>
</evidence>
<keyword evidence="3" id="KW-1185">Reference proteome</keyword>
<reference evidence="2 3" key="2">
    <citation type="submission" date="2018-11" db="EMBL/GenBank/DDBJ databases">
        <authorList>
            <consortium name="Pathogen Informatics"/>
        </authorList>
    </citation>
    <scope>NUCLEOTIDE SEQUENCE [LARGE SCALE GENOMIC DNA]</scope>
    <source>
        <strain evidence="2 3">Egypt</strain>
    </source>
</reference>
<dbReference type="Proteomes" id="UP000272942">
    <property type="component" value="Unassembled WGS sequence"/>
</dbReference>
<proteinExistence type="predicted"/>
<organism evidence="4">
    <name type="scientific">Echinostoma caproni</name>
    <dbReference type="NCBI Taxonomy" id="27848"/>
    <lineage>
        <taxon>Eukaryota</taxon>
        <taxon>Metazoa</taxon>
        <taxon>Spiralia</taxon>
        <taxon>Lophotrochozoa</taxon>
        <taxon>Platyhelminthes</taxon>
        <taxon>Trematoda</taxon>
        <taxon>Digenea</taxon>
        <taxon>Plagiorchiida</taxon>
        <taxon>Echinostomata</taxon>
        <taxon>Echinostomatoidea</taxon>
        <taxon>Echinostomatidae</taxon>
        <taxon>Echinostoma</taxon>
    </lineage>
</organism>
<reference evidence="4" key="1">
    <citation type="submission" date="2016-06" db="UniProtKB">
        <authorList>
            <consortium name="WormBaseParasite"/>
        </authorList>
    </citation>
    <scope>IDENTIFICATION</scope>
</reference>
<gene>
    <name evidence="2" type="ORF">ECPE_LOCUS16700</name>
</gene>
<evidence type="ECO:0000313" key="2">
    <source>
        <dbReference type="EMBL" id="VDP93972.1"/>
    </source>
</evidence>
<dbReference type="EMBL" id="UZAN01065474">
    <property type="protein sequence ID" value="VDP93972.1"/>
    <property type="molecule type" value="Genomic_DNA"/>
</dbReference>